<name>A0A2C6L8A7_9APIC</name>
<dbReference type="VEuPathDB" id="ToxoDB:CSUI_002383"/>
<dbReference type="Proteomes" id="UP000221165">
    <property type="component" value="Unassembled WGS sequence"/>
</dbReference>
<comment type="caution">
    <text evidence="3">The sequence shown here is derived from an EMBL/GenBank/DDBJ whole genome shotgun (WGS) entry which is preliminary data.</text>
</comment>
<organism evidence="3 4">
    <name type="scientific">Cystoisospora suis</name>
    <dbReference type="NCBI Taxonomy" id="483139"/>
    <lineage>
        <taxon>Eukaryota</taxon>
        <taxon>Sar</taxon>
        <taxon>Alveolata</taxon>
        <taxon>Apicomplexa</taxon>
        <taxon>Conoidasida</taxon>
        <taxon>Coccidia</taxon>
        <taxon>Eucoccidiorida</taxon>
        <taxon>Eimeriorina</taxon>
        <taxon>Sarcocystidae</taxon>
        <taxon>Cystoisospora</taxon>
    </lineage>
</organism>
<dbReference type="SUPFAM" id="SSF50249">
    <property type="entry name" value="Nucleic acid-binding proteins"/>
    <property type="match status" value="1"/>
</dbReference>
<dbReference type="InterPro" id="IPR012340">
    <property type="entry name" value="NA-bd_OB-fold"/>
</dbReference>
<dbReference type="GO" id="GO:0043489">
    <property type="term" value="P:RNA stabilization"/>
    <property type="evidence" value="ECO:0007669"/>
    <property type="project" value="TreeGrafter"/>
</dbReference>
<dbReference type="PANTHER" id="PTHR15838">
    <property type="entry name" value="NUCLEOLAR PROTEIN OF 40 KDA"/>
    <property type="match status" value="1"/>
</dbReference>
<dbReference type="EMBL" id="MIGC01001014">
    <property type="protein sequence ID" value="PHJ23768.1"/>
    <property type="molecule type" value="Genomic_DNA"/>
</dbReference>
<feature type="compositionally biased region" description="Basic and acidic residues" evidence="1">
    <location>
        <begin position="129"/>
        <end position="146"/>
    </location>
</feature>
<feature type="compositionally biased region" description="Basic and acidic residues" evidence="1">
    <location>
        <begin position="204"/>
        <end position="213"/>
    </location>
</feature>
<feature type="compositionally biased region" description="Basic and acidic residues" evidence="1">
    <location>
        <begin position="154"/>
        <end position="167"/>
    </location>
</feature>
<dbReference type="AlphaFoldDB" id="A0A2C6L8A7"/>
<feature type="region of interest" description="Disordered" evidence="1">
    <location>
        <begin position="334"/>
        <end position="380"/>
    </location>
</feature>
<dbReference type="Gene3D" id="2.40.50.140">
    <property type="entry name" value="Nucleic acid-binding proteins"/>
    <property type="match status" value="1"/>
</dbReference>
<feature type="compositionally biased region" description="Low complexity" evidence="1">
    <location>
        <begin position="80"/>
        <end position="103"/>
    </location>
</feature>
<proteinExistence type="predicted"/>
<dbReference type="GO" id="GO:0003723">
    <property type="term" value="F:RNA binding"/>
    <property type="evidence" value="ECO:0007669"/>
    <property type="project" value="TreeGrafter"/>
</dbReference>
<evidence type="ECO:0000313" key="4">
    <source>
        <dbReference type="Proteomes" id="UP000221165"/>
    </source>
</evidence>
<keyword evidence="4" id="KW-1185">Reference proteome</keyword>
<dbReference type="SMART" id="SM00316">
    <property type="entry name" value="S1"/>
    <property type="match status" value="1"/>
</dbReference>
<dbReference type="InterPro" id="IPR003029">
    <property type="entry name" value="S1_domain"/>
</dbReference>
<dbReference type="PANTHER" id="PTHR15838:SF1">
    <property type="entry name" value="ZINC FINGER CCHC DOMAIN-CONTAINING PROTEIN 17"/>
    <property type="match status" value="1"/>
</dbReference>
<feature type="non-terminal residue" evidence="3">
    <location>
        <position position="543"/>
    </location>
</feature>
<dbReference type="CDD" id="cd05684">
    <property type="entry name" value="S1_DHX8_helicase"/>
    <property type="match status" value="1"/>
</dbReference>
<protein>
    <submittedName>
        <fullName evidence="3">Pre-mrna splicing factor rna</fullName>
    </submittedName>
</protein>
<evidence type="ECO:0000259" key="2">
    <source>
        <dbReference type="PROSITE" id="PS50126"/>
    </source>
</evidence>
<feature type="compositionally biased region" description="Low complexity" evidence="1">
    <location>
        <begin position="118"/>
        <end position="128"/>
    </location>
</feature>
<dbReference type="GeneID" id="94425796"/>
<feature type="domain" description="S1 motif" evidence="2">
    <location>
        <begin position="254"/>
        <end position="333"/>
    </location>
</feature>
<reference evidence="3 4" key="1">
    <citation type="journal article" date="2017" name="Int. J. Parasitol.">
        <title>The genome of the protozoan parasite Cystoisospora suis and a reverse vaccinology approach to identify vaccine candidates.</title>
        <authorList>
            <person name="Palmieri N."/>
            <person name="Shrestha A."/>
            <person name="Ruttkowski B."/>
            <person name="Beck T."/>
            <person name="Vogl C."/>
            <person name="Tomley F."/>
            <person name="Blake D.P."/>
            <person name="Joachim A."/>
        </authorList>
    </citation>
    <scope>NUCLEOTIDE SEQUENCE [LARGE SCALE GENOMIC DNA]</scope>
    <source>
        <strain evidence="3 4">Wien I</strain>
    </source>
</reference>
<sequence>MEALERLSVISRITTELHNHWGLDDRDLAEFIVHLGEEASSLEDFSSQLKENGASVSSSLAISLYTAIQKLSAKKKKKAVSSSSSSASGNVASHSSSHDGSSSLEDKKEINGGGEGGDLSFLSSLSLISREKGEKDDRLKEKEKKFPGLCRPNDVSRPELFLERPSEDAPLSSHALKLLEAEQDEKELLKEQKEALKKSHFPQKRNEASERQTHSSAALYSKSDGRKSNAAEEEEEVKKPPAHYYGSSGPMIRYAIYEGVVEKVLEFGCFVRLQFTDEGTRQGLLHVVDMTPPKSHAGGDQRPRQPQEIVHRNMRVKVKILAIAGSKISLSMREVDQETGRDLKPRGPFALNDEDGKLNGSGQGSSKIPQDPEAEQREKAGVGRITGIALESSDSRKSSQADSLYCRKRKLMSDFDKWENQQLLHSGLLSREEHPLYDEDLGILPSTEVEEDVEVEIREDEPLFLRGQTTRTGMQLSPVKILANPDGSLARAAATATALSKERREIRNAQESAILDSIPKDMSRPWEDPAPGPGERTIAQALK</sequence>
<feature type="region of interest" description="Disordered" evidence="1">
    <location>
        <begin position="508"/>
        <end position="543"/>
    </location>
</feature>
<dbReference type="PROSITE" id="PS50126">
    <property type="entry name" value="S1"/>
    <property type="match status" value="1"/>
</dbReference>
<feature type="region of interest" description="Disordered" evidence="1">
    <location>
        <begin position="194"/>
        <end position="244"/>
    </location>
</feature>
<evidence type="ECO:0000256" key="1">
    <source>
        <dbReference type="SAM" id="MobiDB-lite"/>
    </source>
</evidence>
<gene>
    <name evidence="3" type="ORF">CSUI_002383</name>
</gene>
<dbReference type="OrthoDB" id="10253254at2759"/>
<feature type="region of interest" description="Disordered" evidence="1">
    <location>
        <begin position="78"/>
        <end position="171"/>
    </location>
</feature>
<feature type="compositionally biased region" description="Basic and acidic residues" evidence="1">
    <location>
        <begin position="518"/>
        <end position="527"/>
    </location>
</feature>
<dbReference type="RefSeq" id="XP_067925442.1">
    <property type="nucleotide sequence ID" value="XM_068062585.1"/>
</dbReference>
<evidence type="ECO:0000313" key="3">
    <source>
        <dbReference type="EMBL" id="PHJ23768.1"/>
    </source>
</evidence>
<accession>A0A2C6L8A7</accession>
<feature type="compositionally biased region" description="Basic and acidic residues" evidence="1">
    <location>
        <begin position="334"/>
        <end position="345"/>
    </location>
</feature>
<dbReference type="InterPro" id="IPR049621">
    <property type="entry name" value="S1_DHX8_helicase"/>
</dbReference>